<dbReference type="EMBL" id="CP004025">
    <property type="protein sequence ID" value="AGC45524.1"/>
    <property type="molecule type" value="Genomic_DNA"/>
</dbReference>
<evidence type="ECO:0000259" key="7">
    <source>
        <dbReference type="PROSITE" id="PS50011"/>
    </source>
</evidence>
<keyword evidence="8" id="KW-0723">Serine/threonine-protein kinase</keyword>
<dbReference type="Proteomes" id="UP000011131">
    <property type="component" value="Chromosome"/>
</dbReference>
<gene>
    <name evidence="8" type="ordered locus">MYSTI_04226</name>
</gene>
<feature type="region of interest" description="Disordered" evidence="6">
    <location>
        <begin position="549"/>
        <end position="613"/>
    </location>
</feature>
<feature type="compositionally biased region" description="Pro residues" evidence="6">
    <location>
        <begin position="465"/>
        <end position="476"/>
    </location>
</feature>
<dbReference type="HOGENOM" id="CLU_398391_0_0_7"/>
<reference evidence="8 9" key="1">
    <citation type="journal article" date="2013" name="Genome Announc.">
        <title>Complete genome sequence of Myxococcus stipitatus strain DSM 14675, a fruiting myxobacterium.</title>
        <authorList>
            <person name="Huntley S."/>
            <person name="Kneip S."/>
            <person name="Treuner-Lange A."/>
            <person name="Sogaard-Andersen L."/>
        </authorList>
    </citation>
    <scope>NUCLEOTIDE SEQUENCE [LARGE SCALE GENOMIC DNA]</scope>
    <source>
        <strain evidence="9">DSM 14675 / JCM 12634 / Mx s8</strain>
    </source>
</reference>
<dbReference type="EC" id="2.7.11.1" evidence="1"/>
<feature type="compositionally biased region" description="Low complexity" evidence="6">
    <location>
        <begin position="557"/>
        <end position="568"/>
    </location>
</feature>
<dbReference type="STRING" id="1278073.MYSTI_04226"/>
<feature type="compositionally biased region" description="Low complexity" evidence="6">
    <location>
        <begin position="494"/>
        <end position="511"/>
    </location>
</feature>
<dbReference type="CDD" id="cd14014">
    <property type="entry name" value="STKc_PknB_like"/>
    <property type="match status" value="1"/>
</dbReference>
<keyword evidence="9" id="KW-1185">Reference proteome</keyword>
<dbReference type="InterPro" id="IPR011009">
    <property type="entry name" value="Kinase-like_dom_sf"/>
</dbReference>
<organism evidence="8 9">
    <name type="scientific">Myxococcus stipitatus (strain DSM 14675 / JCM 12634 / Mx s8)</name>
    <dbReference type="NCBI Taxonomy" id="1278073"/>
    <lineage>
        <taxon>Bacteria</taxon>
        <taxon>Pseudomonadati</taxon>
        <taxon>Myxococcota</taxon>
        <taxon>Myxococcia</taxon>
        <taxon>Myxococcales</taxon>
        <taxon>Cystobacterineae</taxon>
        <taxon>Myxococcaceae</taxon>
        <taxon>Myxococcus</taxon>
    </lineage>
</organism>
<dbReference type="GO" id="GO:0005524">
    <property type="term" value="F:ATP binding"/>
    <property type="evidence" value="ECO:0007669"/>
    <property type="project" value="UniProtKB-KW"/>
</dbReference>
<feature type="domain" description="Protein kinase" evidence="7">
    <location>
        <begin position="5"/>
        <end position="265"/>
    </location>
</feature>
<dbReference type="Pfam" id="PF00069">
    <property type="entry name" value="Pkinase"/>
    <property type="match status" value="1"/>
</dbReference>
<dbReference type="SUPFAM" id="SSF56112">
    <property type="entry name" value="Protein kinase-like (PK-like)"/>
    <property type="match status" value="1"/>
</dbReference>
<dbReference type="PANTHER" id="PTHR43671">
    <property type="entry name" value="SERINE/THREONINE-PROTEIN KINASE NEK"/>
    <property type="match status" value="1"/>
</dbReference>
<dbReference type="PROSITE" id="PS50011">
    <property type="entry name" value="PROTEIN_KINASE_DOM"/>
    <property type="match status" value="1"/>
</dbReference>
<protein>
    <recommendedName>
        <fullName evidence="1">non-specific serine/threonine protein kinase</fullName>
        <ecNumber evidence="1">2.7.11.1</ecNumber>
    </recommendedName>
</protein>
<keyword evidence="5" id="KW-0067">ATP-binding</keyword>
<evidence type="ECO:0000313" key="8">
    <source>
        <dbReference type="EMBL" id="AGC45524.1"/>
    </source>
</evidence>
<keyword evidence="3" id="KW-0547">Nucleotide-binding</keyword>
<dbReference type="PATRIC" id="fig|1278073.3.peg.4297"/>
<feature type="region of interest" description="Disordered" evidence="6">
    <location>
        <begin position="319"/>
        <end position="353"/>
    </location>
</feature>
<sequence length="692" mass="74079">MSATYRLTGRIETGELAELYEAILAPSAEVVVKLFHPKTSDPAYALDLAETTRRLQPVRHPGVLHVVDMGVVRQRLAVVREDVDGYLLGTALQRLHTKEVVLPYTVALYIVIQLLEAVHQAHEAGVLHGALTPGNVVLGRNGTPAVCDFGAMSALLAVPQLRKSFAGRGRGTYRAPEVTRGEAASEASDVYSLGAIAYELLTQREPMAPGSGVSTRRSEGLPPPSRLDRRINARLDPIILRALEPNAARRFRSCAEFANALRNFLSASGGMPGVEDVRRFVNELFPNEVSIASLAAPAFKEPFTLEPISGAEMDDLGAEESEASIVQRAPYSRSLTEAEAGADTQEAAPGFEEYRPEEYEQAIPREPEPRAPQAAQAQEDWAETTQSGGTAMLEQGWEAPPGAAPPKPRRQLVPQGGSVGQGGTRVAARNARMRVVEDFSTPKPPDDDEEFSVAGRRAAARAKRPPPPVEKGPPTVPDAFPAVMAKGKARDDIAVPAPSSPALSASKSAPPNTNERKILRTQDRRGRMLAVAGVLALIGLSTLLVTTSRTEAEAPEPEAAAVPDDAPVGPTPPTPIHPPAPRPKALAEAAAPAAPESAGEDAADEPVSHVKAPPKAQRGYLSVITNMPAKVYLDGVLISRSTPLRRYPLRIGPHQVRVVALATSEPQEAAIRIQRGKDYQLSVLDFRPLSRR</sequence>
<feature type="region of interest" description="Disordered" evidence="6">
    <location>
        <begin position="366"/>
        <end position="522"/>
    </location>
</feature>
<accession>L7UGF9</accession>
<dbReference type="GO" id="GO:0004674">
    <property type="term" value="F:protein serine/threonine kinase activity"/>
    <property type="evidence" value="ECO:0007669"/>
    <property type="project" value="UniProtKB-KW"/>
</dbReference>
<evidence type="ECO:0000256" key="1">
    <source>
        <dbReference type="ARBA" id="ARBA00012513"/>
    </source>
</evidence>
<keyword evidence="2" id="KW-0808">Transferase</keyword>
<name>L7UGF9_MYXSD</name>
<dbReference type="AlphaFoldDB" id="L7UGF9"/>
<feature type="compositionally biased region" description="Pro residues" evidence="6">
    <location>
        <begin position="569"/>
        <end position="582"/>
    </location>
</feature>
<evidence type="ECO:0000256" key="6">
    <source>
        <dbReference type="SAM" id="MobiDB-lite"/>
    </source>
</evidence>
<proteinExistence type="predicted"/>
<keyword evidence="4 8" id="KW-0418">Kinase</keyword>
<feature type="compositionally biased region" description="Low complexity" evidence="6">
    <location>
        <begin position="583"/>
        <end position="597"/>
    </location>
</feature>
<dbReference type="Gene3D" id="1.10.510.10">
    <property type="entry name" value="Transferase(Phosphotransferase) domain 1"/>
    <property type="match status" value="1"/>
</dbReference>
<evidence type="ECO:0000313" key="9">
    <source>
        <dbReference type="Proteomes" id="UP000011131"/>
    </source>
</evidence>
<dbReference type="eggNOG" id="COG0515">
    <property type="taxonomic scope" value="Bacteria"/>
</dbReference>
<dbReference type="InterPro" id="IPR000719">
    <property type="entry name" value="Prot_kinase_dom"/>
</dbReference>
<evidence type="ECO:0000256" key="3">
    <source>
        <dbReference type="ARBA" id="ARBA00022741"/>
    </source>
</evidence>
<evidence type="ECO:0000256" key="5">
    <source>
        <dbReference type="ARBA" id="ARBA00022840"/>
    </source>
</evidence>
<dbReference type="RefSeq" id="WP_015349784.1">
    <property type="nucleotide sequence ID" value="NC_020126.1"/>
</dbReference>
<dbReference type="PANTHER" id="PTHR43671:SF13">
    <property type="entry name" value="SERINE_THREONINE-PROTEIN KINASE NEK2"/>
    <property type="match status" value="1"/>
</dbReference>
<evidence type="ECO:0000256" key="4">
    <source>
        <dbReference type="ARBA" id="ARBA00022777"/>
    </source>
</evidence>
<dbReference type="InterPro" id="IPR050660">
    <property type="entry name" value="NEK_Ser/Thr_kinase"/>
</dbReference>
<evidence type="ECO:0000256" key="2">
    <source>
        <dbReference type="ARBA" id="ARBA00022679"/>
    </source>
</evidence>
<feature type="region of interest" description="Disordered" evidence="6">
    <location>
        <begin position="207"/>
        <end position="227"/>
    </location>
</feature>
<dbReference type="KEGG" id="msd:MYSTI_04226"/>